<evidence type="ECO:0000256" key="1">
    <source>
        <dbReference type="SAM" id="MobiDB-lite"/>
    </source>
</evidence>
<accession>A0AA35QU92</accession>
<feature type="region of interest" description="Disordered" evidence="1">
    <location>
        <begin position="124"/>
        <end position="146"/>
    </location>
</feature>
<proteinExistence type="predicted"/>
<sequence length="146" mass="16154">MATTTKCVLVCFGERKRPVTLANDATVNDLKLAIVNEYQDVLPRSSSSTDQSVADRLVLQIKSEDWDGAFVDLKDEADVPDRSVLRVVEESQKDNVTDAAQVCSGFTKRTEKEKNVLAKLFSSSSSISRKRPMAFDPMAESSNSEF</sequence>
<gene>
    <name evidence="2" type="ORF">GBAR_LOCUS900</name>
</gene>
<organism evidence="2 3">
    <name type="scientific">Geodia barretti</name>
    <name type="common">Barrett's horny sponge</name>
    <dbReference type="NCBI Taxonomy" id="519541"/>
    <lineage>
        <taxon>Eukaryota</taxon>
        <taxon>Metazoa</taxon>
        <taxon>Porifera</taxon>
        <taxon>Demospongiae</taxon>
        <taxon>Heteroscleromorpha</taxon>
        <taxon>Tetractinellida</taxon>
        <taxon>Astrophorina</taxon>
        <taxon>Geodiidae</taxon>
        <taxon>Geodia</taxon>
    </lineage>
</organism>
<name>A0AA35QU92_GEOBA</name>
<comment type="caution">
    <text evidence="2">The sequence shown here is derived from an EMBL/GenBank/DDBJ whole genome shotgun (WGS) entry which is preliminary data.</text>
</comment>
<evidence type="ECO:0000313" key="3">
    <source>
        <dbReference type="Proteomes" id="UP001174909"/>
    </source>
</evidence>
<keyword evidence="3" id="KW-1185">Reference proteome</keyword>
<dbReference type="AlphaFoldDB" id="A0AA35QU92"/>
<dbReference type="EMBL" id="CASHTH010000134">
    <property type="protein sequence ID" value="CAI7992029.1"/>
    <property type="molecule type" value="Genomic_DNA"/>
</dbReference>
<feature type="non-terminal residue" evidence="2">
    <location>
        <position position="146"/>
    </location>
</feature>
<dbReference type="Proteomes" id="UP001174909">
    <property type="component" value="Unassembled WGS sequence"/>
</dbReference>
<reference evidence="2" key="1">
    <citation type="submission" date="2023-03" db="EMBL/GenBank/DDBJ databases">
        <authorList>
            <person name="Steffen K."/>
            <person name="Cardenas P."/>
        </authorList>
    </citation>
    <scope>NUCLEOTIDE SEQUENCE</scope>
</reference>
<evidence type="ECO:0000313" key="2">
    <source>
        <dbReference type="EMBL" id="CAI7992029.1"/>
    </source>
</evidence>
<protein>
    <submittedName>
        <fullName evidence="2">Uncharacterized protein</fullName>
    </submittedName>
</protein>